<reference evidence="1" key="2">
    <citation type="submission" date="2015-06" db="UniProtKB">
        <authorList>
            <consortium name="EnsemblMetazoa"/>
        </authorList>
    </citation>
    <scope>IDENTIFICATION</scope>
</reference>
<organism evidence="1 2">
    <name type="scientific">Tetranychus urticae</name>
    <name type="common">Two-spotted spider mite</name>
    <dbReference type="NCBI Taxonomy" id="32264"/>
    <lineage>
        <taxon>Eukaryota</taxon>
        <taxon>Metazoa</taxon>
        <taxon>Ecdysozoa</taxon>
        <taxon>Arthropoda</taxon>
        <taxon>Chelicerata</taxon>
        <taxon>Arachnida</taxon>
        <taxon>Acari</taxon>
        <taxon>Acariformes</taxon>
        <taxon>Trombidiformes</taxon>
        <taxon>Prostigmata</taxon>
        <taxon>Eleutherengona</taxon>
        <taxon>Raphignathae</taxon>
        <taxon>Tetranychoidea</taxon>
        <taxon>Tetranychidae</taxon>
        <taxon>Tetranychus</taxon>
    </lineage>
</organism>
<protein>
    <submittedName>
        <fullName evidence="1">Uncharacterized protein</fullName>
    </submittedName>
</protein>
<name>T1KGA8_TETUR</name>
<dbReference type="Proteomes" id="UP000015104">
    <property type="component" value="Unassembled WGS sequence"/>
</dbReference>
<dbReference type="EMBL" id="CAEY01000064">
    <property type="status" value="NOT_ANNOTATED_CDS"/>
    <property type="molecule type" value="Genomic_DNA"/>
</dbReference>
<dbReference type="AlphaFoldDB" id="T1KGA8"/>
<evidence type="ECO:0000313" key="2">
    <source>
        <dbReference type="Proteomes" id="UP000015104"/>
    </source>
</evidence>
<evidence type="ECO:0000313" key="1">
    <source>
        <dbReference type="EnsemblMetazoa" id="tetur11g00150.1"/>
    </source>
</evidence>
<sequence>MTVKELIKPLRRCHLDEDNEGQCAFNCYIFWYGSNNEARSPPFQPKRQMAEMYEKLCEQS</sequence>
<dbReference type="EnsemblMetazoa" id="tetur11g00150.1">
    <property type="protein sequence ID" value="tetur11g00150.1"/>
    <property type="gene ID" value="tetur11g00150"/>
</dbReference>
<proteinExistence type="predicted"/>
<accession>T1KGA8</accession>
<keyword evidence="2" id="KW-1185">Reference proteome</keyword>
<dbReference type="HOGENOM" id="CLU_2944654_0_0_1"/>
<reference evidence="2" key="1">
    <citation type="submission" date="2011-08" db="EMBL/GenBank/DDBJ databases">
        <authorList>
            <person name="Rombauts S."/>
        </authorList>
    </citation>
    <scope>NUCLEOTIDE SEQUENCE</scope>
    <source>
        <strain evidence="2">London</strain>
    </source>
</reference>